<keyword evidence="4" id="KW-0677">Repeat</keyword>
<dbReference type="GO" id="GO:0043527">
    <property type="term" value="C:tRNA methyltransferase complex"/>
    <property type="evidence" value="ECO:0007669"/>
    <property type="project" value="TreeGrafter"/>
</dbReference>
<dbReference type="OrthoDB" id="339900at2759"/>
<comment type="caution">
    <text evidence="6">The sequence shown here is derived from an EMBL/GenBank/DDBJ whole genome shotgun (WGS) entry which is preliminary data.</text>
</comment>
<proteinExistence type="predicted"/>
<dbReference type="Proteomes" id="UP000240830">
    <property type="component" value="Unassembled WGS sequence"/>
</dbReference>
<keyword evidence="3" id="KW-0819">tRNA processing</keyword>
<keyword evidence="7" id="KW-1185">Reference proteome</keyword>
<evidence type="ECO:0000256" key="5">
    <source>
        <dbReference type="ARBA" id="ARBA00023242"/>
    </source>
</evidence>
<dbReference type="AlphaFoldDB" id="A0A2H9TFM2"/>
<keyword evidence="2" id="KW-0853">WD repeat</keyword>
<evidence type="ECO:0000256" key="1">
    <source>
        <dbReference type="ARBA" id="ARBA00004123"/>
    </source>
</evidence>
<keyword evidence="6" id="KW-0808">Transferase</keyword>
<comment type="subcellular location">
    <subcellularLocation>
        <location evidence="1">Nucleus</location>
    </subcellularLocation>
</comment>
<gene>
    <name evidence="6" type="ORF">PSACC_03577</name>
</gene>
<dbReference type="EMBL" id="MTSL01000213">
    <property type="protein sequence ID" value="PJF16574.1"/>
    <property type="molecule type" value="Genomic_DNA"/>
</dbReference>
<sequence length="239" mass="26344">MSATFDKHGNVLVGDKFGDIVRFNKTDFKSTVVAGCVSMVTDLLATPQYIIMADRDEKIRLINADHPVLIERFLLQHTEYVSGIVLAGEQLVSIGGDGCLMLWALEKEVPLQVFRVGDSFDPVGIAVNKDATTIAYVLDKTSAVHLVSLENGRLVETIQTINLPTGCRPSTIACVGKEWIIGGKLEDAPFLARINDGQVDVIRAFAELDLSKESQDWSQIVRSHLRKLKYPKDDSDADE</sequence>
<accession>A0A2H9TFM2</accession>
<dbReference type="InterPro" id="IPR015943">
    <property type="entry name" value="WD40/YVTN_repeat-like_dom_sf"/>
</dbReference>
<dbReference type="GO" id="GO:0036265">
    <property type="term" value="P:RNA (guanine-N7)-methylation"/>
    <property type="evidence" value="ECO:0007669"/>
    <property type="project" value="InterPro"/>
</dbReference>
<dbReference type="GO" id="GO:0006400">
    <property type="term" value="P:tRNA modification"/>
    <property type="evidence" value="ECO:0007669"/>
    <property type="project" value="TreeGrafter"/>
</dbReference>
<reference evidence="6 7" key="1">
    <citation type="submission" date="2016-10" db="EMBL/GenBank/DDBJ databases">
        <title>The genome of Paramicrosporidium saccamoebae is the missing link in understanding Cryptomycota and Microsporidia evolution.</title>
        <authorList>
            <person name="Quandt C.A."/>
            <person name="Beaudet D."/>
            <person name="Corsaro D."/>
            <person name="Michel R."/>
            <person name="Corradi N."/>
            <person name="James T."/>
        </authorList>
    </citation>
    <scope>NUCLEOTIDE SEQUENCE [LARGE SCALE GENOMIC DNA]</scope>
    <source>
        <strain evidence="6 7">KSL3</strain>
    </source>
</reference>
<dbReference type="PANTHER" id="PTHR16288:SF0">
    <property type="entry name" value="TRNA (GUANINE-N(7)-)-METHYLTRANSFERASE NON-CATALYTIC SUBUNIT WDR4"/>
    <property type="match status" value="1"/>
</dbReference>
<dbReference type="SUPFAM" id="SSF101908">
    <property type="entry name" value="Putative isomerase YbhE"/>
    <property type="match status" value="1"/>
</dbReference>
<evidence type="ECO:0000256" key="3">
    <source>
        <dbReference type="ARBA" id="ARBA00022694"/>
    </source>
</evidence>
<organism evidence="6 7">
    <name type="scientific">Paramicrosporidium saccamoebae</name>
    <dbReference type="NCBI Taxonomy" id="1246581"/>
    <lineage>
        <taxon>Eukaryota</taxon>
        <taxon>Fungi</taxon>
        <taxon>Fungi incertae sedis</taxon>
        <taxon>Cryptomycota</taxon>
        <taxon>Cryptomycota incertae sedis</taxon>
        <taxon>Paramicrosporidium</taxon>
    </lineage>
</organism>
<name>A0A2H9TFM2_9FUNG</name>
<dbReference type="GO" id="GO:0005634">
    <property type="term" value="C:nucleus"/>
    <property type="evidence" value="ECO:0007669"/>
    <property type="project" value="UniProtKB-SubCell"/>
</dbReference>
<evidence type="ECO:0000256" key="4">
    <source>
        <dbReference type="ARBA" id="ARBA00022737"/>
    </source>
</evidence>
<keyword evidence="6" id="KW-0489">Methyltransferase</keyword>
<evidence type="ECO:0000313" key="7">
    <source>
        <dbReference type="Proteomes" id="UP000240830"/>
    </source>
</evidence>
<dbReference type="GO" id="GO:0008168">
    <property type="term" value="F:methyltransferase activity"/>
    <property type="evidence" value="ECO:0007669"/>
    <property type="project" value="UniProtKB-KW"/>
</dbReference>
<keyword evidence="5" id="KW-0539">Nucleus</keyword>
<evidence type="ECO:0000256" key="2">
    <source>
        <dbReference type="ARBA" id="ARBA00022574"/>
    </source>
</evidence>
<evidence type="ECO:0000313" key="6">
    <source>
        <dbReference type="EMBL" id="PJF16574.1"/>
    </source>
</evidence>
<dbReference type="STRING" id="1246581.A0A2H9TFM2"/>
<dbReference type="GO" id="GO:0005829">
    <property type="term" value="C:cytosol"/>
    <property type="evidence" value="ECO:0007669"/>
    <property type="project" value="TreeGrafter"/>
</dbReference>
<protein>
    <submittedName>
        <fullName evidence="6">tRNA (Guanine-N(7)-)-methyltransferase non-catalytic subunit</fullName>
    </submittedName>
</protein>
<dbReference type="Gene3D" id="2.130.10.10">
    <property type="entry name" value="YVTN repeat-like/Quinoprotein amine dehydrogenase"/>
    <property type="match status" value="1"/>
</dbReference>
<dbReference type="PANTHER" id="PTHR16288">
    <property type="entry name" value="WD40 REPEAT PROTEIN 4"/>
    <property type="match status" value="1"/>
</dbReference>
<dbReference type="InterPro" id="IPR028884">
    <property type="entry name" value="Trm82"/>
</dbReference>